<feature type="domain" description="GH10" evidence="5">
    <location>
        <begin position="1"/>
        <end position="103"/>
    </location>
</feature>
<comment type="similarity">
    <text evidence="1">Belongs to the glycosyl hydrolase 10 (cellulase F) family.</text>
</comment>
<dbReference type="EnsemblPlants" id="PGSC0003DMT400085040">
    <property type="protein sequence ID" value="PGSC0003DMT400085040"/>
    <property type="gene ID" value="PGSC0003DMG400034611"/>
</dbReference>
<keyword evidence="2" id="KW-0378">Hydrolase</keyword>
<dbReference type="InterPro" id="IPR017853">
    <property type="entry name" value="GH"/>
</dbReference>
<protein>
    <submittedName>
        <fullName evidence="6">Endo-1,4-beta-xylanase A</fullName>
    </submittedName>
</protein>
<dbReference type="HOGENOM" id="CLU_1328394_0_0_1"/>
<evidence type="ECO:0000256" key="4">
    <source>
        <dbReference type="ARBA" id="ARBA00023326"/>
    </source>
</evidence>
<dbReference type="Gramene" id="PGSC0003DMT400085040">
    <property type="protein sequence ID" value="PGSC0003DMT400085040"/>
    <property type="gene ID" value="PGSC0003DMG400034611"/>
</dbReference>
<dbReference type="Gene3D" id="3.20.20.80">
    <property type="entry name" value="Glycosidases"/>
    <property type="match status" value="1"/>
</dbReference>
<reference evidence="6" key="2">
    <citation type="submission" date="2015-06" db="UniProtKB">
        <authorList>
            <consortium name="EnsemblPlants"/>
        </authorList>
    </citation>
    <scope>IDENTIFICATION</scope>
    <source>
        <strain evidence="6">DM1-3 516 R44</strain>
    </source>
</reference>
<dbReference type="eggNOG" id="ENOG502QRD9">
    <property type="taxonomic scope" value="Eukaryota"/>
</dbReference>
<dbReference type="InterPro" id="IPR001000">
    <property type="entry name" value="GH10_dom"/>
</dbReference>
<sequence length="207" mass="23418">MEGIGLEGHFTVPNPPLIRAVLDKLAILKLPIWLTEVDISKNLDKEIQIRAKYVEMVLREGFSHPGVNGIMLWTGLHSNGCYQMCLTDTNFHNLPAGDIVDNLLKEWQTGVVQGETDEHGSFSFSVFLVLTIDARCVELMLLSFFTGEGGNWWHHLRVAIVVGRRPPGHLDARRLEMLAAIEVHWWSLSAYWRSPLLFAARSPRYTG</sequence>
<dbReference type="InterPro" id="IPR044846">
    <property type="entry name" value="GH10"/>
</dbReference>
<reference evidence="7" key="1">
    <citation type="journal article" date="2011" name="Nature">
        <title>Genome sequence and analysis of the tuber crop potato.</title>
        <authorList>
            <consortium name="The Potato Genome Sequencing Consortium"/>
        </authorList>
    </citation>
    <scope>NUCLEOTIDE SEQUENCE [LARGE SCALE GENOMIC DNA]</scope>
    <source>
        <strain evidence="7">cv. DM1-3 516 R44</strain>
    </source>
</reference>
<name>M1D8M2_SOLTU</name>
<evidence type="ECO:0000256" key="3">
    <source>
        <dbReference type="ARBA" id="ARBA00023277"/>
    </source>
</evidence>
<dbReference type="PaxDb" id="4113-PGSC0003DMT400085040"/>
<evidence type="ECO:0000256" key="2">
    <source>
        <dbReference type="ARBA" id="ARBA00022801"/>
    </source>
</evidence>
<proteinExistence type="inferred from homology"/>
<evidence type="ECO:0000313" key="7">
    <source>
        <dbReference type="Proteomes" id="UP000011115"/>
    </source>
</evidence>
<keyword evidence="7" id="KW-1185">Reference proteome</keyword>
<dbReference type="PROSITE" id="PS51760">
    <property type="entry name" value="GH10_2"/>
    <property type="match status" value="1"/>
</dbReference>
<evidence type="ECO:0000259" key="5">
    <source>
        <dbReference type="PROSITE" id="PS51760"/>
    </source>
</evidence>
<keyword evidence="4" id="KW-0624">Polysaccharide degradation</keyword>
<evidence type="ECO:0000256" key="1">
    <source>
        <dbReference type="ARBA" id="ARBA00007495"/>
    </source>
</evidence>
<dbReference type="SUPFAM" id="SSF51445">
    <property type="entry name" value="(Trans)glycosidases"/>
    <property type="match status" value="1"/>
</dbReference>
<dbReference type="InParanoid" id="M1D8M2"/>
<dbReference type="Pfam" id="PF00331">
    <property type="entry name" value="Glyco_hydro_10"/>
    <property type="match status" value="1"/>
</dbReference>
<dbReference type="STRING" id="4113.M1D8M2"/>
<dbReference type="PANTHER" id="PTHR31490">
    <property type="entry name" value="GLYCOSYL HYDROLASE"/>
    <property type="match status" value="1"/>
</dbReference>
<keyword evidence="3" id="KW-0119">Carbohydrate metabolism</keyword>
<accession>M1D8M2</accession>
<dbReference type="Proteomes" id="UP000011115">
    <property type="component" value="Unassembled WGS sequence"/>
</dbReference>
<dbReference type="AlphaFoldDB" id="M1D8M2"/>
<dbReference type="GO" id="GO:0031176">
    <property type="term" value="F:endo-1,4-beta-xylanase activity"/>
    <property type="evidence" value="ECO:0007669"/>
    <property type="project" value="UniProtKB-ARBA"/>
</dbReference>
<evidence type="ECO:0000313" key="6">
    <source>
        <dbReference type="EnsemblPlants" id="PGSC0003DMT400085040"/>
    </source>
</evidence>
<organism evidence="6 7">
    <name type="scientific">Solanum tuberosum</name>
    <name type="common">Potato</name>
    <dbReference type="NCBI Taxonomy" id="4113"/>
    <lineage>
        <taxon>Eukaryota</taxon>
        <taxon>Viridiplantae</taxon>
        <taxon>Streptophyta</taxon>
        <taxon>Embryophyta</taxon>
        <taxon>Tracheophyta</taxon>
        <taxon>Spermatophyta</taxon>
        <taxon>Magnoliopsida</taxon>
        <taxon>eudicotyledons</taxon>
        <taxon>Gunneridae</taxon>
        <taxon>Pentapetalae</taxon>
        <taxon>asterids</taxon>
        <taxon>lamiids</taxon>
        <taxon>Solanales</taxon>
        <taxon>Solanaceae</taxon>
        <taxon>Solanoideae</taxon>
        <taxon>Solaneae</taxon>
        <taxon>Solanum</taxon>
    </lineage>
</organism>
<dbReference type="PANTHER" id="PTHR31490:SF3">
    <property type="entry name" value="GLYCOSYL HYDROLASE FAMILY 10 PROTEIN"/>
    <property type="match status" value="1"/>
</dbReference>
<dbReference type="GO" id="GO:0000272">
    <property type="term" value="P:polysaccharide catabolic process"/>
    <property type="evidence" value="ECO:0007669"/>
    <property type="project" value="UniProtKB-KW"/>
</dbReference>